<dbReference type="PROSITE" id="PS50943">
    <property type="entry name" value="HTH_CROC1"/>
    <property type="match status" value="1"/>
</dbReference>
<dbReference type="Pfam" id="PF01381">
    <property type="entry name" value="HTH_3"/>
    <property type="match status" value="1"/>
</dbReference>
<dbReference type="AlphaFoldDB" id="A0A0J8D8E7"/>
<dbReference type="STRING" id="1121307.CLCY_16c00090"/>
<dbReference type="Gene3D" id="1.10.260.40">
    <property type="entry name" value="lambda repressor-like DNA-binding domains"/>
    <property type="match status" value="1"/>
</dbReference>
<gene>
    <name evidence="3" type="ORF">CLCY_16c00090</name>
</gene>
<dbReference type="SMART" id="SM00530">
    <property type="entry name" value="HTH_XRE"/>
    <property type="match status" value="1"/>
</dbReference>
<dbReference type="SUPFAM" id="SSF47413">
    <property type="entry name" value="lambda repressor-like DNA-binding domains"/>
    <property type="match status" value="1"/>
</dbReference>
<keyword evidence="1" id="KW-0238">DNA-binding</keyword>
<dbReference type="InterPro" id="IPR001387">
    <property type="entry name" value="Cro/C1-type_HTH"/>
</dbReference>
<sequence length="66" mass="7924">MEIKNNLKSIRHTEHEMDRKDFAEHIGVKFKTYYAYEKGETNPSLLKAIEIAKKLNKHIDEIWYTD</sequence>
<dbReference type="PANTHER" id="PTHR46558">
    <property type="entry name" value="TRACRIPTIONAL REGULATORY PROTEIN-RELATED-RELATED"/>
    <property type="match status" value="1"/>
</dbReference>
<evidence type="ECO:0000256" key="1">
    <source>
        <dbReference type="ARBA" id="ARBA00023125"/>
    </source>
</evidence>
<accession>A0A0J8D8E7</accession>
<protein>
    <recommendedName>
        <fullName evidence="2">HTH cro/C1-type domain-containing protein</fullName>
    </recommendedName>
</protein>
<dbReference type="RefSeq" id="WP_048570115.1">
    <property type="nucleotide sequence ID" value="NZ_LFVU01000020.1"/>
</dbReference>
<dbReference type="EMBL" id="LFVU01000020">
    <property type="protein sequence ID" value="KMT22330.1"/>
    <property type="molecule type" value="Genomic_DNA"/>
</dbReference>
<evidence type="ECO:0000259" key="2">
    <source>
        <dbReference type="PROSITE" id="PS50943"/>
    </source>
</evidence>
<feature type="domain" description="HTH cro/C1-type" evidence="2">
    <location>
        <begin position="20"/>
        <end position="62"/>
    </location>
</feature>
<dbReference type="InterPro" id="IPR010982">
    <property type="entry name" value="Lambda_DNA-bd_dom_sf"/>
</dbReference>
<name>A0A0J8D8E7_CLOCY</name>
<reference evidence="3 4" key="1">
    <citation type="submission" date="2015-06" db="EMBL/GenBank/DDBJ databases">
        <title>Draft genome sequence of the purine-degrading Clostridium cylindrosporum HC-1 (DSM 605).</title>
        <authorList>
            <person name="Poehlein A."/>
            <person name="Schiel-Bengelsdorf B."/>
            <person name="Bengelsdorf F."/>
            <person name="Daniel R."/>
            <person name="Duerre P."/>
        </authorList>
    </citation>
    <scope>NUCLEOTIDE SEQUENCE [LARGE SCALE GENOMIC DNA]</scope>
    <source>
        <strain evidence="3 4">DSM 605</strain>
    </source>
</reference>
<evidence type="ECO:0000313" key="4">
    <source>
        <dbReference type="Proteomes" id="UP000036756"/>
    </source>
</evidence>
<dbReference type="PANTHER" id="PTHR46558:SF4">
    <property type="entry name" value="DNA-BIDING PHAGE PROTEIN"/>
    <property type="match status" value="1"/>
</dbReference>
<dbReference type="Proteomes" id="UP000036756">
    <property type="component" value="Unassembled WGS sequence"/>
</dbReference>
<comment type="caution">
    <text evidence="3">The sequence shown here is derived from an EMBL/GenBank/DDBJ whole genome shotgun (WGS) entry which is preliminary data.</text>
</comment>
<proteinExistence type="predicted"/>
<keyword evidence="4" id="KW-1185">Reference proteome</keyword>
<dbReference type="CDD" id="cd00093">
    <property type="entry name" value="HTH_XRE"/>
    <property type="match status" value="1"/>
</dbReference>
<dbReference type="GO" id="GO:0003677">
    <property type="term" value="F:DNA binding"/>
    <property type="evidence" value="ECO:0007669"/>
    <property type="project" value="UniProtKB-KW"/>
</dbReference>
<evidence type="ECO:0000313" key="3">
    <source>
        <dbReference type="EMBL" id="KMT22330.1"/>
    </source>
</evidence>
<dbReference type="PATRIC" id="fig|1121307.3.peg.319"/>
<dbReference type="OrthoDB" id="1928437at2"/>
<organism evidence="3 4">
    <name type="scientific">Clostridium cylindrosporum DSM 605</name>
    <dbReference type="NCBI Taxonomy" id="1121307"/>
    <lineage>
        <taxon>Bacteria</taxon>
        <taxon>Bacillati</taxon>
        <taxon>Bacillota</taxon>
        <taxon>Clostridia</taxon>
        <taxon>Eubacteriales</taxon>
        <taxon>Clostridiaceae</taxon>
        <taxon>Clostridium</taxon>
    </lineage>
</organism>